<dbReference type="AlphaFoldDB" id="A0A7S1FPT7"/>
<dbReference type="PRINTS" id="PR01001">
    <property type="entry name" value="FADG3PDH"/>
</dbReference>
<dbReference type="Gene3D" id="3.30.9.10">
    <property type="entry name" value="D-Amino Acid Oxidase, subunit A, domain 2"/>
    <property type="match status" value="1"/>
</dbReference>
<dbReference type="SUPFAM" id="SSF51905">
    <property type="entry name" value="FAD/NAD(P)-binding domain"/>
    <property type="match status" value="1"/>
</dbReference>
<comment type="similarity">
    <text evidence="3">Belongs to the FAD-dependent glycerol-3-phosphate dehydrogenase family.</text>
</comment>
<keyword evidence="7" id="KW-0106">Calcium</keyword>
<dbReference type="PROSITE" id="PS50222">
    <property type="entry name" value="EF_HAND_2"/>
    <property type="match status" value="2"/>
</dbReference>
<dbReference type="Gene3D" id="1.10.238.10">
    <property type="entry name" value="EF-hand"/>
    <property type="match status" value="1"/>
</dbReference>
<dbReference type="InterPro" id="IPR031656">
    <property type="entry name" value="DAO_C"/>
</dbReference>
<dbReference type="GO" id="GO:0006072">
    <property type="term" value="P:glycerol-3-phosphate metabolic process"/>
    <property type="evidence" value="ECO:0007669"/>
    <property type="project" value="InterPro"/>
</dbReference>
<evidence type="ECO:0000256" key="9">
    <source>
        <dbReference type="ARBA" id="ARBA00023002"/>
    </source>
</evidence>
<dbReference type="InterPro" id="IPR036188">
    <property type="entry name" value="FAD/NAD-bd_sf"/>
</dbReference>
<evidence type="ECO:0000259" key="10">
    <source>
        <dbReference type="PROSITE" id="PS50222"/>
    </source>
</evidence>
<dbReference type="GO" id="GO:0005739">
    <property type="term" value="C:mitochondrion"/>
    <property type="evidence" value="ECO:0007669"/>
    <property type="project" value="TreeGrafter"/>
</dbReference>
<dbReference type="Gene3D" id="3.50.50.60">
    <property type="entry name" value="FAD/NAD(P)-binding domain"/>
    <property type="match status" value="1"/>
</dbReference>
<dbReference type="PANTHER" id="PTHR11985:SF15">
    <property type="entry name" value="GLYCEROL-3-PHOSPHATE DEHYDROGENASE, MITOCHONDRIAL"/>
    <property type="match status" value="1"/>
</dbReference>
<feature type="domain" description="EF-hand" evidence="10">
    <location>
        <begin position="634"/>
        <end position="669"/>
    </location>
</feature>
<dbReference type="InterPro" id="IPR002048">
    <property type="entry name" value="EF_hand_dom"/>
</dbReference>
<dbReference type="EMBL" id="HBFR01012844">
    <property type="protein sequence ID" value="CAD8882100.1"/>
    <property type="molecule type" value="Transcribed_RNA"/>
</dbReference>
<dbReference type="SUPFAM" id="SSF54373">
    <property type="entry name" value="FAD-linked reductases, C-terminal domain"/>
    <property type="match status" value="1"/>
</dbReference>
<accession>A0A7S1FPT7</accession>
<evidence type="ECO:0000256" key="8">
    <source>
        <dbReference type="ARBA" id="ARBA00022946"/>
    </source>
</evidence>
<keyword evidence="5" id="KW-0285">Flavoprotein</keyword>
<dbReference type="GO" id="GO:0004368">
    <property type="term" value="F:glycerol-3-phosphate dehydrogenase (quinone) activity"/>
    <property type="evidence" value="ECO:0007669"/>
    <property type="project" value="UniProtKB-EC"/>
</dbReference>
<dbReference type="CDD" id="cd00051">
    <property type="entry name" value="EFh"/>
    <property type="match status" value="1"/>
</dbReference>
<dbReference type="PROSITE" id="PS00978">
    <property type="entry name" value="FAD_G3PDH_2"/>
    <property type="match status" value="1"/>
</dbReference>
<dbReference type="PROSITE" id="PS00018">
    <property type="entry name" value="EF_HAND_1"/>
    <property type="match status" value="2"/>
</dbReference>
<evidence type="ECO:0000256" key="1">
    <source>
        <dbReference type="ARBA" id="ARBA00001974"/>
    </source>
</evidence>
<comment type="cofactor">
    <cofactor evidence="1">
        <name>FAD</name>
        <dbReference type="ChEBI" id="CHEBI:57692"/>
    </cofactor>
</comment>
<proteinExistence type="inferred from homology"/>
<dbReference type="InterPro" id="IPR018247">
    <property type="entry name" value="EF_Hand_1_Ca_BS"/>
</dbReference>
<evidence type="ECO:0000256" key="4">
    <source>
        <dbReference type="ARBA" id="ARBA00013029"/>
    </source>
</evidence>
<comment type="pathway">
    <text evidence="2">Polyol metabolism; glycerol degradation.</text>
</comment>
<dbReference type="InterPro" id="IPR011992">
    <property type="entry name" value="EF-hand-dom_pair"/>
</dbReference>
<evidence type="ECO:0000256" key="2">
    <source>
        <dbReference type="ARBA" id="ARBA00004745"/>
    </source>
</evidence>
<dbReference type="InterPro" id="IPR000447">
    <property type="entry name" value="G3P_DH_FAD-dep"/>
</dbReference>
<gene>
    <name evidence="11" type="ORF">CHYS00102_LOCUS9288</name>
</gene>
<evidence type="ECO:0000256" key="3">
    <source>
        <dbReference type="ARBA" id="ARBA00007330"/>
    </source>
</evidence>
<sequence>MAAGATATVGGCVLIFNSQNRRPVTENAPVEKKAVSFPAPQPLPSRTEQIERLRAGKTFDVLVIGGGATGCGAVLDAQMRGLDAALIERGDFSSETSGRSTKLIWAGIRYIATAIAQLMRFRNIIRPFDAISDFRSEFKMVLGAHRERRLLLENNPHLTNWVPIAVPMKTWGIWPPPFGHPLFSVAPLTLPGVFKFYDSLSGFSCPPSHIMSKSRAARKFPQLDEDVKYVSVFYEGQHNDARTATCIALTAAEEGAAVGNYVEMIDIIRENGDSGKAVGIVARDHITGDDFEIRAKSIIFAGGPFTDGLRRIEDPKAAPAVNGAAGTHIVMPGYYAPDGIGLLDINTSDGRFLFFLPWQGSVIVGTTDRKGPPESTPGPPEDEIRWLLNETEKYLSNDIKVRRGDVLSAWQGFRPLASDPNAKPGAPISRDHIISTNPDTNITFITGGKWTTYREMAEDVIDRVIKLNNLGDKAGPCRTHERPLRGGVGYERNIPIQLVQDFGVSEETAEHLAKTYGANAFDVCRMAKPTQKRWPRFGNVLVEGYPYLECEIEWACKNEMVITVKDMLTLRTRLAFINSEAAKSVAPRVAEIMGNTLGWSKQEKKSQLAEAQQYLSEFGGPVPNTTCVRKLTTVTKNDIRDLFKTLDNDGNGYIDLVEMIQVSETLGIKMTRDEAKEIFDKMDHDKNGKVSEEDFIDWWNSVGPDNELRKSLDKKFQASAEKLGTGSESRGVMFG</sequence>
<dbReference type="Pfam" id="PF16901">
    <property type="entry name" value="DAO_C"/>
    <property type="match status" value="1"/>
</dbReference>
<protein>
    <recommendedName>
        <fullName evidence="4">glycerol-3-phosphate dehydrogenase</fullName>
        <ecNumber evidence="4">1.1.5.3</ecNumber>
    </recommendedName>
</protein>
<dbReference type="SMART" id="SM00054">
    <property type="entry name" value="EFh"/>
    <property type="match status" value="2"/>
</dbReference>
<dbReference type="SUPFAM" id="SSF47473">
    <property type="entry name" value="EF-hand"/>
    <property type="match status" value="1"/>
</dbReference>
<reference evidence="11" key="1">
    <citation type="submission" date="2021-01" db="EMBL/GenBank/DDBJ databases">
        <authorList>
            <person name="Corre E."/>
            <person name="Pelletier E."/>
            <person name="Niang G."/>
            <person name="Scheremetjew M."/>
            <person name="Finn R."/>
            <person name="Kale V."/>
            <person name="Holt S."/>
            <person name="Cochrane G."/>
            <person name="Meng A."/>
            <person name="Brown T."/>
            <person name="Cohen L."/>
        </authorList>
    </citation>
    <scope>NUCLEOTIDE SEQUENCE</scope>
    <source>
        <strain evidence="11">308</strain>
    </source>
</reference>
<organism evidence="11">
    <name type="scientific">Corethron hystrix</name>
    <dbReference type="NCBI Taxonomy" id="216773"/>
    <lineage>
        <taxon>Eukaryota</taxon>
        <taxon>Sar</taxon>
        <taxon>Stramenopiles</taxon>
        <taxon>Ochrophyta</taxon>
        <taxon>Bacillariophyta</taxon>
        <taxon>Coscinodiscophyceae</taxon>
        <taxon>Corethrophycidae</taxon>
        <taxon>Corethrales</taxon>
        <taxon>Corethraceae</taxon>
        <taxon>Corethron</taxon>
    </lineage>
</organism>
<dbReference type="PANTHER" id="PTHR11985">
    <property type="entry name" value="GLYCEROL-3-PHOSPHATE DEHYDROGENASE"/>
    <property type="match status" value="1"/>
</dbReference>
<evidence type="ECO:0000313" key="11">
    <source>
        <dbReference type="EMBL" id="CAD8882100.1"/>
    </source>
</evidence>
<keyword evidence="6" id="KW-0274">FAD</keyword>
<dbReference type="InterPro" id="IPR006076">
    <property type="entry name" value="FAD-dep_OxRdtase"/>
</dbReference>
<dbReference type="GO" id="GO:0005509">
    <property type="term" value="F:calcium ion binding"/>
    <property type="evidence" value="ECO:0007669"/>
    <property type="project" value="InterPro"/>
</dbReference>
<evidence type="ECO:0000256" key="7">
    <source>
        <dbReference type="ARBA" id="ARBA00022837"/>
    </source>
</evidence>
<feature type="domain" description="EF-hand" evidence="10">
    <location>
        <begin position="670"/>
        <end position="705"/>
    </location>
</feature>
<keyword evidence="8" id="KW-0809">Transit peptide</keyword>
<dbReference type="Pfam" id="PF01266">
    <property type="entry name" value="DAO"/>
    <property type="match status" value="1"/>
</dbReference>
<dbReference type="Gene3D" id="1.10.8.870">
    <property type="entry name" value="Alpha-glycerophosphate oxidase, cap domain"/>
    <property type="match status" value="1"/>
</dbReference>
<evidence type="ECO:0000256" key="5">
    <source>
        <dbReference type="ARBA" id="ARBA00022630"/>
    </source>
</evidence>
<evidence type="ECO:0000256" key="6">
    <source>
        <dbReference type="ARBA" id="ARBA00022827"/>
    </source>
</evidence>
<dbReference type="Pfam" id="PF13499">
    <property type="entry name" value="EF-hand_7"/>
    <property type="match status" value="1"/>
</dbReference>
<dbReference type="EC" id="1.1.5.3" evidence="4"/>
<name>A0A7S1FPT7_9STRA</name>
<keyword evidence="9" id="KW-0560">Oxidoreductase</keyword>
<dbReference type="InterPro" id="IPR038299">
    <property type="entry name" value="DAO_C_sf"/>
</dbReference>